<dbReference type="EC" id="1.8.1.4" evidence="2 13"/>
<dbReference type="EMBL" id="JADIMC010000043">
    <property type="protein sequence ID" value="MBO8476057.1"/>
    <property type="molecule type" value="Genomic_DNA"/>
</dbReference>
<dbReference type="Proteomes" id="UP000823598">
    <property type="component" value="Unassembled WGS sequence"/>
</dbReference>
<dbReference type="NCBIfam" id="TIGR01350">
    <property type="entry name" value="lipoamide_DH"/>
    <property type="match status" value="1"/>
</dbReference>
<name>A0A9D9NJV9_9BACT</name>
<feature type="binding site" evidence="11">
    <location>
        <begin position="309"/>
        <end position="312"/>
    </location>
    <ligand>
        <name>FAD</name>
        <dbReference type="ChEBI" id="CHEBI:57692"/>
    </ligand>
</feature>
<dbReference type="PIRSF" id="PIRSF000350">
    <property type="entry name" value="Mercury_reductase_MerA"/>
    <property type="match status" value="1"/>
</dbReference>
<reference evidence="16" key="1">
    <citation type="submission" date="2020-10" db="EMBL/GenBank/DDBJ databases">
        <authorList>
            <person name="Gilroy R."/>
        </authorList>
    </citation>
    <scope>NUCLEOTIDE SEQUENCE</scope>
    <source>
        <strain evidence="16">6919</strain>
    </source>
</reference>
<dbReference type="InterPro" id="IPR001100">
    <property type="entry name" value="Pyr_nuc-diS_OxRdtase"/>
</dbReference>
<gene>
    <name evidence="16" type="primary">lpdA</name>
    <name evidence="16" type="ORF">IAB88_03595</name>
</gene>
<dbReference type="PANTHER" id="PTHR22912">
    <property type="entry name" value="DISULFIDE OXIDOREDUCTASE"/>
    <property type="match status" value="1"/>
</dbReference>
<protein>
    <recommendedName>
        <fullName evidence="2 13">Dihydrolipoyl dehydrogenase</fullName>
        <ecNumber evidence="2 13">1.8.1.4</ecNumber>
    </recommendedName>
</protein>
<evidence type="ECO:0000256" key="11">
    <source>
        <dbReference type="PIRSR" id="PIRSR000350-3"/>
    </source>
</evidence>
<evidence type="ECO:0000256" key="2">
    <source>
        <dbReference type="ARBA" id="ARBA00012608"/>
    </source>
</evidence>
<keyword evidence="5 13" id="KW-0560">Oxidoreductase</keyword>
<feature type="active site" description="Proton acceptor" evidence="10">
    <location>
        <position position="435"/>
    </location>
</feature>
<dbReference type="PROSITE" id="PS00076">
    <property type="entry name" value="PYRIDINE_REDOX_1"/>
    <property type="match status" value="1"/>
</dbReference>
<dbReference type="InterPro" id="IPR023753">
    <property type="entry name" value="FAD/NAD-binding_dom"/>
</dbReference>
<dbReference type="GO" id="GO:0006103">
    <property type="term" value="P:2-oxoglutarate metabolic process"/>
    <property type="evidence" value="ECO:0007669"/>
    <property type="project" value="TreeGrafter"/>
</dbReference>
<comment type="miscellaneous">
    <text evidence="13">The active site is a redox-active disulfide bond.</text>
</comment>
<dbReference type="Pfam" id="PF02852">
    <property type="entry name" value="Pyr_redox_dim"/>
    <property type="match status" value="1"/>
</dbReference>
<dbReference type="InterPro" id="IPR016156">
    <property type="entry name" value="FAD/NAD-linked_Rdtase_dimer_sf"/>
</dbReference>
<evidence type="ECO:0000256" key="10">
    <source>
        <dbReference type="PIRSR" id="PIRSR000350-2"/>
    </source>
</evidence>
<feature type="binding site" evidence="11">
    <location>
        <position position="263"/>
    </location>
    <ligand>
        <name>NAD(+)</name>
        <dbReference type="ChEBI" id="CHEBI:57540"/>
    </ligand>
</feature>
<keyword evidence="7" id="KW-1015">Disulfide bond</keyword>
<dbReference type="GO" id="GO:0050660">
    <property type="term" value="F:flavin adenine dinucleotide binding"/>
    <property type="evidence" value="ECO:0007669"/>
    <property type="project" value="InterPro"/>
</dbReference>
<feature type="binding site" evidence="11">
    <location>
        <position position="303"/>
    </location>
    <ligand>
        <name>FAD</name>
        <dbReference type="ChEBI" id="CHEBI:57692"/>
    </ligand>
</feature>
<sequence>MHAQLLIIGAGPGGYETALLAARRGMETVIIEAGAVGGTCLNAGCIPTKALCRSAEIAEELAKAGQFGFSVAGWNLDFAAVMQRKKEVVCQLREGVETLLRNPKIHLVRGKARFADSRTVEVDGESYSADNIIIATGSEPAMLPIPGNDLPGVLTSAGLLDIAEIPSRLCVIGAGVIGLELASVFAAFGSTVTVVEYAKEVLPRFDTDIAKRLRQALGKRGIEIATQAEVTGITGNDGALTVTYVRKGKECTVEADKVLMAVGRRPNLGALNLDDICVAYTKRGITVDSDMRTNVPHIYAIGDINGINMLAHVATAQGVRALDAICGKEDNRMRMDVVPSAVFTMPEAATVGLTEDDCRERGIDFTVSKSFFRANGKAVCMGETDGLCKIVSDAGGRLLGCHLLGAHSADIVQEAAALITAGATVADLRRTIHAHPTLSEVLHAAAE</sequence>
<evidence type="ECO:0000313" key="16">
    <source>
        <dbReference type="EMBL" id="MBO8476057.1"/>
    </source>
</evidence>
<evidence type="ECO:0000256" key="9">
    <source>
        <dbReference type="ARBA" id="ARBA00049187"/>
    </source>
</evidence>
<evidence type="ECO:0000256" key="5">
    <source>
        <dbReference type="ARBA" id="ARBA00023002"/>
    </source>
</evidence>
<dbReference type="InterPro" id="IPR036188">
    <property type="entry name" value="FAD/NAD-bd_sf"/>
</dbReference>
<keyword evidence="8 13" id="KW-0676">Redox-active center</keyword>
<dbReference type="SUPFAM" id="SSF55424">
    <property type="entry name" value="FAD/NAD-linked reductases, dimerisation (C-terminal) domain"/>
    <property type="match status" value="1"/>
</dbReference>
<dbReference type="InterPro" id="IPR050151">
    <property type="entry name" value="Class-I_Pyr_Nuc-Dis_Oxidored"/>
</dbReference>
<evidence type="ECO:0000256" key="8">
    <source>
        <dbReference type="ARBA" id="ARBA00023284"/>
    </source>
</evidence>
<accession>A0A9D9NJV9</accession>
<feature type="binding site" evidence="11">
    <location>
        <begin position="136"/>
        <end position="138"/>
    </location>
    <ligand>
        <name>FAD</name>
        <dbReference type="ChEBI" id="CHEBI:57692"/>
    </ligand>
</feature>
<dbReference type="PRINTS" id="PR00411">
    <property type="entry name" value="PNDRDTASEI"/>
</dbReference>
<evidence type="ECO:0000256" key="6">
    <source>
        <dbReference type="ARBA" id="ARBA00023027"/>
    </source>
</evidence>
<reference evidence="16" key="2">
    <citation type="journal article" date="2021" name="PeerJ">
        <title>Extensive microbial diversity within the chicken gut microbiome revealed by metagenomics and culture.</title>
        <authorList>
            <person name="Gilroy R."/>
            <person name="Ravi A."/>
            <person name="Getino M."/>
            <person name="Pursley I."/>
            <person name="Horton D.L."/>
            <person name="Alikhan N.F."/>
            <person name="Baker D."/>
            <person name="Gharbi K."/>
            <person name="Hall N."/>
            <person name="Watson M."/>
            <person name="Adriaenssens E.M."/>
            <person name="Foster-Nyarko E."/>
            <person name="Jarju S."/>
            <person name="Secka A."/>
            <person name="Antonio M."/>
            <person name="Oren A."/>
            <person name="Chaudhuri R.R."/>
            <person name="La Ragione R."/>
            <person name="Hildebrand F."/>
            <person name="Pallen M.J."/>
        </authorList>
    </citation>
    <scope>NUCLEOTIDE SEQUENCE</scope>
    <source>
        <strain evidence="16">6919</strain>
    </source>
</reference>
<comment type="catalytic activity">
    <reaction evidence="9 13">
        <text>N(6)-[(R)-dihydrolipoyl]-L-lysyl-[protein] + NAD(+) = N(6)-[(R)-lipoyl]-L-lysyl-[protein] + NADH + H(+)</text>
        <dbReference type="Rhea" id="RHEA:15045"/>
        <dbReference type="Rhea" id="RHEA-COMP:10474"/>
        <dbReference type="Rhea" id="RHEA-COMP:10475"/>
        <dbReference type="ChEBI" id="CHEBI:15378"/>
        <dbReference type="ChEBI" id="CHEBI:57540"/>
        <dbReference type="ChEBI" id="CHEBI:57945"/>
        <dbReference type="ChEBI" id="CHEBI:83099"/>
        <dbReference type="ChEBI" id="CHEBI:83100"/>
        <dbReference type="EC" id="1.8.1.4"/>
    </reaction>
</comment>
<feature type="binding site" evidence="11">
    <location>
        <position position="49"/>
    </location>
    <ligand>
        <name>FAD</name>
        <dbReference type="ChEBI" id="CHEBI:57692"/>
    </ligand>
</feature>
<evidence type="ECO:0000259" key="15">
    <source>
        <dbReference type="Pfam" id="PF07992"/>
    </source>
</evidence>
<dbReference type="SUPFAM" id="SSF51905">
    <property type="entry name" value="FAD/NAD(P)-binding domain"/>
    <property type="match status" value="1"/>
</dbReference>
<dbReference type="Pfam" id="PF07992">
    <property type="entry name" value="Pyr_redox_2"/>
    <property type="match status" value="1"/>
</dbReference>
<evidence type="ECO:0000256" key="12">
    <source>
        <dbReference type="PIRSR" id="PIRSR000350-4"/>
    </source>
</evidence>
<evidence type="ECO:0000259" key="14">
    <source>
        <dbReference type="Pfam" id="PF02852"/>
    </source>
</evidence>
<feature type="disulfide bond" description="Redox-active" evidence="12">
    <location>
        <begin position="40"/>
        <end position="45"/>
    </location>
</feature>
<evidence type="ECO:0000313" key="17">
    <source>
        <dbReference type="Proteomes" id="UP000823598"/>
    </source>
</evidence>
<dbReference type="InterPro" id="IPR006258">
    <property type="entry name" value="Lipoamide_DH"/>
</dbReference>
<proteinExistence type="inferred from homology"/>
<keyword evidence="6 11" id="KW-0520">NAD</keyword>
<organism evidence="16 17">
    <name type="scientific">Candidatus Limisoma faecipullorum</name>
    <dbReference type="NCBI Taxonomy" id="2840854"/>
    <lineage>
        <taxon>Bacteria</taxon>
        <taxon>Pseudomonadati</taxon>
        <taxon>Bacteroidota</taxon>
        <taxon>Bacteroidia</taxon>
        <taxon>Bacteroidales</taxon>
        <taxon>Candidatus Limisoma</taxon>
    </lineage>
</organism>
<dbReference type="FunFam" id="3.30.390.30:FF:000001">
    <property type="entry name" value="Dihydrolipoyl dehydrogenase"/>
    <property type="match status" value="1"/>
</dbReference>
<dbReference type="Gene3D" id="3.50.50.60">
    <property type="entry name" value="FAD/NAD(P)-binding domain"/>
    <property type="match status" value="2"/>
</dbReference>
<comment type="caution">
    <text evidence="16">The sequence shown here is derived from an EMBL/GenBank/DDBJ whole genome shotgun (WGS) entry which is preliminary data.</text>
</comment>
<comment type="similarity">
    <text evidence="1 13">Belongs to the class-I pyridine nucleotide-disulfide oxidoreductase family.</text>
</comment>
<comment type="cofactor">
    <cofactor evidence="11 13">
        <name>FAD</name>
        <dbReference type="ChEBI" id="CHEBI:57692"/>
    </cofactor>
    <text evidence="11 13">Binds 1 FAD per subunit.</text>
</comment>
<keyword evidence="3 13" id="KW-0285">Flavoprotein</keyword>
<feature type="binding site" evidence="11">
    <location>
        <position position="196"/>
    </location>
    <ligand>
        <name>NAD(+)</name>
        <dbReference type="ChEBI" id="CHEBI:57540"/>
    </ligand>
</feature>
<evidence type="ECO:0000256" key="3">
    <source>
        <dbReference type="ARBA" id="ARBA00022630"/>
    </source>
</evidence>
<keyword evidence="4 11" id="KW-0274">FAD</keyword>
<keyword evidence="11" id="KW-0547">Nucleotide-binding</keyword>
<evidence type="ECO:0000256" key="7">
    <source>
        <dbReference type="ARBA" id="ARBA00023157"/>
    </source>
</evidence>
<feature type="domain" description="Pyridine nucleotide-disulphide oxidoreductase dimerisation" evidence="14">
    <location>
        <begin position="338"/>
        <end position="445"/>
    </location>
</feature>
<dbReference type="InterPro" id="IPR012999">
    <property type="entry name" value="Pyr_OxRdtase_I_AS"/>
</dbReference>
<dbReference type="GO" id="GO:0004148">
    <property type="term" value="F:dihydrolipoyl dehydrogenase (NADH) activity"/>
    <property type="evidence" value="ECO:0007669"/>
    <property type="project" value="UniProtKB-EC"/>
</dbReference>
<dbReference type="GO" id="GO:0005737">
    <property type="term" value="C:cytoplasm"/>
    <property type="evidence" value="ECO:0007669"/>
    <property type="project" value="UniProtKB-ARBA"/>
</dbReference>
<dbReference type="AlphaFoldDB" id="A0A9D9NJV9"/>
<dbReference type="Gene3D" id="3.30.390.30">
    <property type="match status" value="1"/>
</dbReference>
<evidence type="ECO:0000256" key="1">
    <source>
        <dbReference type="ARBA" id="ARBA00007532"/>
    </source>
</evidence>
<feature type="domain" description="FAD/NAD(P)-binding" evidence="15">
    <location>
        <begin position="4"/>
        <end position="318"/>
    </location>
</feature>
<dbReference type="PRINTS" id="PR00368">
    <property type="entry name" value="FADPNR"/>
</dbReference>
<evidence type="ECO:0000256" key="4">
    <source>
        <dbReference type="ARBA" id="ARBA00022827"/>
    </source>
</evidence>
<dbReference type="PANTHER" id="PTHR22912:SF151">
    <property type="entry name" value="DIHYDROLIPOYL DEHYDROGENASE, MITOCHONDRIAL"/>
    <property type="match status" value="1"/>
</dbReference>
<dbReference type="InterPro" id="IPR004099">
    <property type="entry name" value="Pyr_nucl-diS_OxRdtase_dimer"/>
</dbReference>
<feature type="binding site" evidence="11">
    <location>
        <begin position="173"/>
        <end position="180"/>
    </location>
    <ligand>
        <name>NAD(+)</name>
        <dbReference type="ChEBI" id="CHEBI:57540"/>
    </ligand>
</feature>
<evidence type="ECO:0000256" key="13">
    <source>
        <dbReference type="RuleBase" id="RU003692"/>
    </source>
</evidence>